<protein>
    <recommendedName>
        <fullName evidence="4">Lipoprotein</fullName>
    </recommendedName>
</protein>
<name>A0A1L8Z8Z7_BORBI</name>
<evidence type="ECO:0000256" key="2">
    <source>
        <dbReference type="SAM" id="SignalP"/>
    </source>
</evidence>
<feature type="compositionally biased region" description="Polar residues" evidence="1">
    <location>
        <begin position="81"/>
        <end position="95"/>
    </location>
</feature>
<geneLocation type="plasmid" evidence="3">
    <name>unnamed</name>
</geneLocation>
<accession>A0A1L8Z8Z7</accession>
<feature type="signal peptide" evidence="2">
    <location>
        <begin position="1"/>
        <end position="23"/>
    </location>
</feature>
<feature type="non-terminal residue" evidence="3">
    <location>
        <position position="120"/>
    </location>
</feature>
<evidence type="ECO:0008006" key="4">
    <source>
        <dbReference type="Google" id="ProtNLM"/>
    </source>
</evidence>
<organism evidence="3">
    <name type="scientific">Borrelia bissettiae</name>
    <name type="common">Borreliella bissettiae</name>
    <dbReference type="NCBI Taxonomy" id="64897"/>
    <lineage>
        <taxon>Bacteria</taxon>
        <taxon>Pseudomonadati</taxon>
        <taxon>Spirochaetota</taxon>
        <taxon>Spirochaetia</taxon>
        <taxon>Spirochaetales</taxon>
        <taxon>Borreliaceae</taxon>
        <taxon>Borreliella</taxon>
    </lineage>
</organism>
<dbReference type="EMBL" id="JNBW01000684">
    <property type="protein sequence ID" value="OJH14220.1"/>
    <property type="molecule type" value="Genomic_DNA"/>
</dbReference>
<feature type="chain" id="PRO_5013381380" description="Lipoprotein" evidence="2">
    <location>
        <begin position="24"/>
        <end position="120"/>
    </location>
</feature>
<comment type="caution">
    <text evidence="3">The sequence shown here is derived from an EMBL/GenBank/DDBJ whole genome shotgun (WGS) entry which is preliminary data.</text>
</comment>
<sequence length="120" mass="13567">MNGKMRMLIICAVFALISSCKYYASGEDLKQNVKKQIIKGFLDTKEGVVSDDPTVYEIAEKLKEEEKQETKEELIRGDDPNNINKAQILQANSQDSKPELEAVQQSESGGQQKEEEKKEE</sequence>
<dbReference type="AlphaFoldDB" id="A0A1L8Z8Z7"/>
<keyword evidence="2" id="KW-0732">Signal</keyword>
<gene>
    <name evidence="3" type="ORF">ER70_10035</name>
</gene>
<dbReference type="PROSITE" id="PS51257">
    <property type="entry name" value="PROKAR_LIPOPROTEIN"/>
    <property type="match status" value="1"/>
</dbReference>
<reference evidence="3" key="2">
    <citation type="submission" date="2015-07" db="EMBL/GenBank/DDBJ databases">
        <authorList>
            <person name="Noorani M."/>
        </authorList>
    </citation>
    <scope>NUCLEOTIDE SEQUENCE</scope>
    <source>
        <strain evidence="3">CO275</strain>
        <plasmid evidence="3">unnamed</plasmid>
    </source>
</reference>
<reference evidence="3" key="1">
    <citation type="journal article" date="2015" name="Microbiology">
        <title>Similarities in murine infection and immune response to Borrelia bissettii and Borrelia burgdorferi sensu stricto.</title>
        <authorList>
            <person name="Leydet B.F.Jr."/>
            <person name="Liang F.T."/>
        </authorList>
    </citation>
    <scope>NUCLEOTIDE SEQUENCE [LARGE SCALE GENOMIC DNA]</scope>
    <source>
        <strain evidence="3">CO275</strain>
        <plasmid evidence="3">unnamed</plasmid>
    </source>
</reference>
<proteinExistence type="predicted"/>
<evidence type="ECO:0000313" key="3">
    <source>
        <dbReference type="EMBL" id="OJH14220.1"/>
    </source>
</evidence>
<keyword evidence="3" id="KW-0614">Plasmid</keyword>
<evidence type="ECO:0000256" key="1">
    <source>
        <dbReference type="SAM" id="MobiDB-lite"/>
    </source>
</evidence>
<feature type="region of interest" description="Disordered" evidence="1">
    <location>
        <begin position="62"/>
        <end position="120"/>
    </location>
</feature>
<feature type="compositionally biased region" description="Basic and acidic residues" evidence="1">
    <location>
        <begin position="62"/>
        <end position="79"/>
    </location>
</feature>